<evidence type="ECO:0000313" key="6">
    <source>
        <dbReference type="EMBL" id="POB41807.1"/>
    </source>
</evidence>
<dbReference type="InterPro" id="IPR050469">
    <property type="entry name" value="Diguanylate_Cyclase"/>
</dbReference>
<dbReference type="EC" id="2.7.7.65" evidence="2"/>
<dbReference type="Pfam" id="PF00990">
    <property type="entry name" value="GGDEF"/>
    <property type="match status" value="1"/>
</dbReference>
<dbReference type="InterPro" id="IPR000160">
    <property type="entry name" value="GGDEF_dom"/>
</dbReference>
<dbReference type="SMART" id="SM00267">
    <property type="entry name" value="GGDEF"/>
    <property type="match status" value="1"/>
</dbReference>
<dbReference type="SUPFAM" id="SSF55073">
    <property type="entry name" value="Nucleotide cyclase"/>
    <property type="match status" value="1"/>
</dbReference>
<dbReference type="GO" id="GO:0052621">
    <property type="term" value="F:diguanylate cyclase activity"/>
    <property type="evidence" value="ECO:0007669"/>
    <property type="project" value="UniProtKB-EC"/>
</dbReference>
<dbReference type="InterPro" id="IPR029787">
    <property type="entry name" value="Nucleotide_cyclase"/>
</dbReference>
<reference evidence="6 7" key="1">
    <citation type="journal article" date="2018" name="Front. Microbiol.">
        <title>Phylogeny of Vibrio vulnificus from the Analysis of the Core-Genome: Implications for Intra-Species Taxonomy.</title>
        <authorList>
            <person name="Roig F.J."/>
            <person name="Gonzalez-Candelas F."/>
            <person name="Sanjuan E."/>
            <person name="Fouz B."/>
            <person name="Feil E.J."/>
            <person name="Llorens C."/>
            <person name="Baker-Austin C."/>
            <person name="Oliver J.D."/>
            <person name="Danin-Poleg Y."/>
            <person name="Gibas C.J."/>
            <person name="Kashi Y."/>
            <person name="Gulig P.A."/>
            <person name="Morrison S.S."/>
            <person name="Amaro C."/>
        </authorList>
    </citation>
    <scope>NUCLEOTIDE SEQUENCE [LARGE SCALE GENOMIC DNA]</scope>
    <source>
        <strain evidence="6 7">CECT4608</strain>
    </source>
</reference>
<comment type="catalytic activity">
    <reaction evidence="3">
        <text>2 GTP = 3',3'-c-di-GMP + 2 diphosphate</text>
        <dbReference type="Rhea" id="RHEA:24898"/>
        <dbReference type="ChEBI" id="CHEBI:33019"/>
        <dbReference type="ChEBI" id="CHEBI:37565"/>
        <dbReference type="ChEBI" id="CHEBI:58805"/>
        <dbReference type="EC" id="2.7.7.65"/>
    </reaction>
</comment>
<sequence length="439" mass="51141">MVLYQSKLSPSTATIELRSLLIMIVVIFVFNTPQNLIKRDKIENVRFQLSASLESLNTRKELIQSYLSLADSQIAQRYFSDSTDFIDLVQNLIQHQKIIRRIRIIDKNPTEQETYSKRIISFNRFYQNDLNRRQRQTILDIENALFVEFSPIYQHNRLMGYLTVEVDLIHFTPLFRDNMLHVDLDGFVYSSSYADITAFTYLKHREQTLLQELNRTHKTSGVLDFQGKTFVYQNVGQLNGKTSYLVKIIANEELIPKYFYLIPLLLAITVGACYYLYKLNKAQKKLKEISYLDPLSGLNNRHFLAEVEKQQLPLEHYYAVMLDIDHFKSVNDRYGHDIGDQVIRRVAKVVKSRIRVSDYAFRIGGEEFLLLVKTPSSSEARQVCERIRQDVENMTQAPHVTVSIGFTALQTQLDETIRMADSHLYDAKRNGRNRVCPNA</sequence>
<dbReference type="PANTHER" id="PTHR45138:SF9">
    <property type="entry name" value="DIGUANYLATE CYCLASE DGCM-RELATED"/>
    <property type="match status" value="1"/>
</dbReference>
<dbReference type="InterPro" id="IPR043128">
    <property type="entry name" value="Rev_trsase/Diguanyl_cyclase"/>
</dbReference>
<dbReference type="NCBIfam" id="TIGR00254">
    <property type="entry name" value="GGDEF"/>
    <property type="match status" value="1"/>
</dbReference>
<dbReference type="CDD" id="cd01949">
    <property type="entry name" value="GGDEF"/>
    <property type="match status" value="1"/>
</dbReference>
<protein>
    <recommendedName>
        <fullName evidence="2">diguanylate cyclase</fullName>
        <ecNumber evidence="2">2.7.7.65</ecNumber>
    </recommendedName>
</protein>
<dbReference type="Proteomes" id="UP000237466">
    <property type="component" value="Unassembled WGS sequence"/>
</dbReference>
<dbReference type="GO" id="GO:1902201">
    <property type="term" value="P:negative regulation of bacterial-type flagellum-dependent cell motility"/>
    <property type="evidence" value="ECO:0007669"/>
    <property type="project" value="TreeGrafter"/>
</dbReference>
<dbReference type="EMBL" id="PDGH01000146">
    <property type="protein sequence ID" value="POB41807.1"/>
    <property type="molecule type" value="Genomic_DNA"/>
</dbReference>
<keyword evidence="4" id="KW-0472">Membrane</keyword>
<dbReference type="PANTHER" id="PTHR45138">
    <property type="entry name" value="REGULATORY COMPONENTS OF SENSORY TRANSDUCTION SYSTEM"/>
    <property type="match status" value="1"/>
</dbReference>
<organism evidence="6 7">
    <name type="scientific">Vibrio vulnificus</name>
    <dbReference type="NCBI Taxonomy" id="672"/>
    <lineage>
        <taxon>Bacteria</taxon>
        <taxon>Pseudomonadati</taxon>
        <taxon>Pseudomonadota</taxon>
        <taxon>Gammaproteobacteria</taxon>
        <taxon>Vibrionales</taxon>
        <taxon>Vibrionaceae</taxon>
        <taxon>Vibrio</taxon>
    </lineage>
</organism>
<dbReference type="RefSeq" id="WP_103201218.1">
    <property type="nucleotide sequence ID" value="NZ_JASMUA010000002.1"/>
</dbReference>
<dbReference type="PROSITE" id="PS50887">
    <property type="entry name" value="GGDEF"/>
    <property type="match status" value="1"/>
</dbReference>
<gene>
    <name evidence="6" type="ORF">CRN52_22720</name>
</gene>
<evidence type="ECO:0000256" key="2">
    <source>
        <dbReference type="ARBA" id="ARBA00012528"/>
    </source>
</evidence>
<evidence type="ECO:0000256" key="1">
    <source>
        <dbReference type="ARBA" id="ARBA00001946"/>
    </source>
</evidence>
<evidence type="ECO:0000313" key="7">
    <source>
        <dbReference type="Proteomes" id="UP000237466"/>
    </source>
</evidence>
<name>A0A2S3QVB1_VIBVL</name>
<evidence type="ECO:0000256" key="3">
    <source>
        <dbReference type="ARBA" id="ARBA00034247"/>
    </source>
</evidence>
<dbReference type="GO" id="GO:0005886">
    <property type="term" value="C:plasma membrane"/>
    <property type="evidence" value="ECO:0007669"/>
    <property type="project" value="TreeGrafter"/>
</dbReference>
<comment type="cofactor">
    <cofactor evidence="1">
        <name>Mg(2+)</name>
        <dbReference type="ChEBI" id="CHEBI:18420"/>
    </cofactor>
</comment>
<keyword evidence="4" id="KW-1133">Transmembrane helix</keyword>
<proteinExistence type="predicted"/>
<feature type="transmembrane region" description="Helical" evidence="4">
    <location>
        <begin position="258"/>
        <end position="277"/>
    </location>
</feature>
<evidence type="ECO:0000256" key="4">
    <source>
        <dbReference type="SAM" id="Phobius"/>
    </source>
</evidence>
<dbReference type="GO" id="GO:0043709">
    <property type="term" value="P:cell adhesion involved in single-species biofilm formation"/>
    <property type="evidence" value="ECO:0007669"/>
    <property type="project" value="TreeGrafter"/>
</dbReference>
<dbReference type="Gene3D" id="3.30.70.270">
    <property type="match status" value="1"/>
</dbReference>
<keyword evidence="4" id="KW-0812">Transmembrane</keyword>
<comment type="caution">
    <text evidence="6">The sequence shown here is derived from an EMBL/GenBank/DDBJ whole genome shotgun (WGS) entry which is preliminary data.</text>
</comment>
<accession>A0A2S3QVB1</accession>
<dbReference type="AlphaFoldDB" id="A0A2S3QVB1"/>
<evidence type="ECO:0000259" key="5">
    <source>
        <dbReference type="PROSITE" id="PS50887"/>
    </source>
</evidence>
<dbReference type="FunFam" id="3.30.70.270:FF:000001">
    <property type="entry name" value="Diguanylate cyclase domain protein"/>
    <property type="match status" value="1"/>
</dbReference>
<feature type="domain" description="GGDEF" evidence="5">
    <location>
        <begin position="315"/>
        <end position="439"/>
    </location>
</feature>